<reference evidence="2 3" key="1">
    <citation type="submission" date="2020-08" db="EMBL/GenBank/DDBJ databases">
        <title>Aphidius gifuensis genome sequencing and assembly.</title>
        <authorList>
            <person name="Du Z."/>
        </authorList>
    </citation>
    <scope>NUCLEOTIDE SEQUENCE [LARGE SCALE GENOMIC DNA]</scope>
    <source>
        <strain evidence="2">YNYX2018</strain>
        <tissue evidence="2">Adults</tissue>
    </source>
</reference>
<dbReference type="InterPro" id="IPR029383">
    <property type="entry name" value="ARL6IP6"/>
</dbReference>
<dbReference type="Proteomes" id="UP000639338">
    <property type="component" value="Unassembled WGS sequence"/>
</dbReference>
<dbReference type="AlphaFoldDB" id="A0A834XJM8"/>
<evidence type="ECO:0000256" key="1">
    <source>
        <dbReference type="SAM" id="Phobius"/>
    </source>
</evidence>
<keyword evidence="1" id="KW-0472">Membrane</keyword>
<dbReference type="PANTHER" id="PTHR28640">
    <property type="entry name" value="ADP-RIBOSYLATION FACTOR-LIKE PROTEIN 6-INTERACTING PROTEIN 6"/>
    <property type="match status" value="1"/>
</dbReference>
<keyword evidence="1" id="KW-1133">Transmembrane helix</keyword>
<feature type="transmembrane region" description="Helical" evidence="1">
    <location>
        <begin position="115"/>
        <end position="134"/>
    </location>
</feature>
<evidence type="ECO:0000313" key="3">
    <source>
        <dbReference type="Proteomes" id="UP000639338"/>
    </source>
</evidence>
<name>A0A834XJM8_APHGI</name>
<proteinExistence type="predicted"/>
<comment type="caution">
    <text evidence="2">The sequence shown here is derived from an EMBL/GenBank/DDBJ whole genome shotgun (WGS) entry which is preliminary data.</text>
</comment>
<feature type="transmembrane region" description="Helical" evidence="1">
    <location>
        <begin position="37"/>
        <end position="59"/>
    </location>
</feature>
<gene>
    <name evidence="2" type="ORF">HCN44_003115</name>
</gene>
<dbReference type="EMBL" id="JACMRX010000006">
    <property type="protein sequence ID" value="KAF7987353.1"/>
    <property type="molecule type" value="Genomic_DNA"/>
</dbReference>
<protein>
    <submittedName>
        <fullName evidence="2">Uncharacterized protein</fullName>
    </submittedName>
</protein>
<dbReference type="PANTHER" id="PTHR28640:SF1">
    <property type="entry name" value="ADP-RIBOSYLATION FACTOR-LIKE PROTEIN 6-INTERACTING PROTEIN 6"/>
    <property type="match status" value="1"/>
</dbReference>
<dbReference type="OrthoDB" id="10070125at2759"/>
<keyword evidence="1" id="KW-0812">Transmembrane</keyword>
<dbReference type="Pfam" id="PF15062">
    <property type="entry name" value="ARL6IP6"/>
    <property type="match status" value="1"/>
</dbReference>
<feature type="transmembrane region" description="Helical" evidence="1">
    <location>
        <begin position="164"/>
        <end position="183"/>
    </location>
</feature>
<sequence length="184" mass="20831">MSGTKNTSYYKNNIYNKNINKPFKLNNLFNKIQINEWTFSLSLFLLSLSIVVVKVSLLYGTGLPKTITVINYEKLTNISMAVFDDNNLINKLNKTHLYHDVLYNNVVELTDNIGWLIKAGLSGLSVMGFTWFIVYKDSCVPGVNPPSPFSPSKNKNTLNDNSKIQMNYLVGVINGVLIFIYMCL</sequence>
<evidence type="ECO:0000313" key="2">
    <source>
        <dbReference type="EMBL" id="KAF7987353.1"/>
    </source>
</evidence>
<accession>A0A834XJM8</accession>
<keyword evidence="3" id="KW-1185">Reference proteome</keyword>
<organism evidence="2 3">
    <name type="scientific">Aphidius gifuensis</name>
    <name type="common">Parasitoid wasp</name>
    <dbReference type="NCBI Taxonomy" id="684658"/>
    <lineage>
        <taxon>Eukaryota</taxon>
        <taxon>Metazoa</taxon>
        <taxon>Ecdysozoa</taxon>
        <taxon>Arthropoda</taxon>
        <taxon>Hexapoda</taxon>
        <taxon>Insecta</taxon>
        <taxon>Pterygota</taxon>
        <taxon>Neoptera</taxon>
        <taxon>Endopterygota</taxon>
        <taxon>Hymenoptera</taxon>
        <taxon>Apocrita</taxon>
        <taxon>Ichneumonoidea</taxon>
        <taxon>Braconidae</taxon>
        <taxon>Aphidiinae</taxon>
        <taxon>Aphidius</taxon>
    </lineage>
</organism>